<dbReference type="AlphaFoldDB" id="A0AAD4XST3"/>
<dbReference type="Proteomes" id="UP001202328">
    <property type="component" value="Unassembled WGS sequence"/>
</dbReference>
<protein>
    <submittedName>
        <fullName evidence="1">Uncharacterized protein</fullName>
    </submittedName>
</protein>
<evidence type="ECO:0000313" key="1">
    <source>
        <dbReference type="EMBL" id="KAI3944652.1"/>
    </source>
</evidence>
<comment type="caution">
    <text evidence="1">The sequence shown here is derived from an EMBL/GenBank/DDBJ whole genome shotgun (WGS) entry which is preliminary data.</text>
</comment>
<organism evidence="1 2">
    <name type="scientific">Papaver atlanticum</name>
    <dbReference type="NCBI Taxonomy" id="357466"/>
    <lineage>
        <taxon>Eukaryota</taxon>
        <taxon>Viridiplantae</taxon>
        <taxon>Streptophyta</taxon>
        <taxon>Embryophyta</taxon>
        <taxon>Tracheophyta</taxon>
        <taxon>Spermatophyta</taxon>
        <taxon>Magnoliopsida</taxon>
        <taxon>Ranunculales</taxon>
        <taxon>Papaveraceae</taxon>
        <taxon>Papaveroideae</taxon>
        <taxon>Papaver</taxon>
    </lineage>
</organism>
<sequence>VQDYKQLTASSECNQIKEKLRFLQCDLTMPRGRDPVKVQYILMLQWSATRPPSPYLAKVWDLLTGSMSGIDASTKRKSLWKILFGFTKPNYCKLISN</sequence>
<proteinExistence type="predicted"/>
<name>A0AAD4XST3_9MAGN</name>
<accession>A0AAD4XST3</accession>
<reference evidence="1" key="1">
    <citation type="submission" date="2022-04" db="EMBL/GenBank/DDBJ databases">
        <title>A functionally conserved STORR gene fusion in Papaver species that diverged 16.8 million years ago.</title>
        <authorList>
            <person name="Catania T."/>
        </authorList>
    </citation>
    <scope>NUCLEOTIDE SEQUENCE</scope>
    <source>
        <strain evidence="1">S-188037</strain>
    </source>
</reference>
<evidence type="ECO:0000313" key="2">
    <source>
        <dbReference type="Proteomes" id="UP001202328"/>
    </source>
</evidence>
<feature type="non-terminal residue" evidence="1">
    <location>
        <position position="97"/>
    </location>
</feature>
<keyword evidence="2" id="KW-1185">Reference proteome</keyword>
<gene>
    <name evidence="1" type="ORF">MKW98_021110</name>
</gene>
<dbReference type="EMBL" id="JAJJMB010004025">
    <property type="protein sequence ID" value="KAI3944652.1"/>
    <property type="molecule type" value="Genomic_DNA"/>
</dbReference>